<evidence type="ECO:0000313" key="2">
    <source>
        <dbReference type="Proteomes" id="UP000095558"/>
    </source>
</evidence>
<dbReference type="RefSeq" id="WP_055275682.1">
    <property type="nucleotide sequence ID" value="NZ_CYZV01000008.1"/>
</dbReference>
<dbReference type="Proteomes" id="UP000095558">
    <property type="component" value="Unassembled WGS sequence"/>
</dbReference>
<dbReference type="EMBL" id="CYZV01000008">
    <property type="protein sequence ID" value="CUN87831.1"/>
    <property type="molecule type" value="Genomic_DNA"/>
</dbReference>
<protein>
    <submittedName>
        <fullName evidence="1">Uncharacterized protein</fullName>
    </submittedName>
</protein>
<gene>
    <name evidence="1" type="ORF">ERS852470_00921</name>
</gene>
<name>A0A174AGJ5_9CLOT</name>
<reference evidence="1 2" key="1">
    <citation type="submission" date="2015-09" db="EMBL/GenBank/DDBJ databases">
        <authorList>
            <consortium name="Pathogen Informatics"/>
        </authorList>
    </citation>
    <scope>NUCLEOTIDE SEQUENCE [LARGE SCALE GENOMIC DNA]</scope>
    <source>
        <strain evidence="1 2">2789STDY5834855</strain>
    </source>
</reference>
<sequence>MNKNSKYYIIKDEDIAITIETLTGQHPYAYENKYEKGKYVYSFINDEKFKEIFKLVMELLHKNGR</sequence>
<evidence type="ECO:0000313" key="1">
    <source>
        <dbReference type="EMBL" id="CUN87831.1"/>
    </source>
</evidence>
<dbReference type="OrthoDB" id="1931167at2"/>
<accession>A0A174AGJ5</accession>
<proteinExistence type="predicted"/>
<dbReference type="AlphaFoldDB" id="A0A174AGJ5"/>
<organism evidence="1 2">
    <name type="scientific">Clostridium disporicum</name>
    <dbReference type="NCBI Taxonomy" id="84024"/>
    <lineage>
        <taxon>Bacteria</taxon>
        <taxon>Bacillati</taxon>
        <taxon>Bacillota</taxon>
        <taxon>Clostridia</taxon>
        <taxon>Eubacteriales</taxon>
        <taxon>Clostridiaceae</taxon>
        <taxon>Clostridium</taxon>
    </lineage>
</organism>